<reference evidence="3" key="1">
    <citation type="submission" date="2016-07" db="EMBL/GenBank/DDBJ databases">
        <title>Nontailed viruses are major unrecognized killers of bacteria in the ocean.</title>
        <authorList>
            <person name="Kauffman K."/>
            <person name="Hussain F."/>
            <person name="Yang J."/>
            <person name="Arevalo P."/>
            <person name="Brown J."/>
            <person name="Cutler M."/>
            <person name="Kelly L."/>
            <person name="Polz M.F."/>
        </authorList>
    </citation>
    <scope>NUCLEOTIDE SEQUENCE [LARGE SCALE GENOMIC DNA]</scope>
    <source>
        <strain evidence="3">10N.261.48.A1</strain>
    </source>
</reference>
<organism evidence="2 3">
    <name type="scientific">Vibrio lentus</name>
    <dbReference type="NCBI Taxonomy" id="136468"/>
    <lineage>
        <taxon>Bacteria</taxon>
        <taxon>Pseudomonadati</taxon>
        <taxon>Pseudomonadota</taxon>
        <taxon>Gammaproteobacteria</taxon>
        <taxon>Vibrionales</taxon>
        <taxon>Vibrionaceae</taxon>
        <taxon>Vibrio</taxon>
    </lineage>
</organism>
<evidence type="ECO:0008006" key="4">
    <source>
        <dbReference type="Google" id="ProtNLM"/>
    </source>
</evidence>
<name>A0A855ILM2_9VIBR</name>
<proteinExistence type="predicted"/>
<gene>
    <name evidence="2" type="ORF">BCT50_13295</name>
</gene>
<keyword evidence="1" id="KW-0732">Signal</keyword>
<dbReference type="EMBL" id="MCZJ01000046">
    <property type="protein sequence ID" value="PMM54645.1"/>
    <property type="molecule type" value="Genomic_DNA"/>
</dbReference>
<evidence type="ECO:0000313" key="3">
    <source>
        <dbReference type="Proteomes" id="UP000235554"/>
    </source>
</evidence>
<dbReference type="PROSITE" id="PS51257">
    <property type="entry name" value="PROKAR_LIPOPROTEIN"/>
    <property type="match status" value="1"/>
</dbReference>
<feature type="chain" id="PRO_5032500277" description="BspA family leucine-rich repeat surface protein" evidence="1">
    <location>
        <begin position="23"/>
        <end position="147"/>
    </location>
</feature>
<feature type="signal peptide" evidence="1">
    <location>
        <begin position="1"/>
        <end position="22"/>
    </location>
</feature>
<protein>
    <recommendedName>
        <fullName evidence="4">BspA family leucine-rich repeat surface protein</fullName>
    </recommendedName>
</protein>
<comment type="caution">
    <text evidence="2">The sequence shown here is derived from an EMBL/GenBank/DDBJ whole genome shotgun (WGS) entry which is preliminary data.</text>
</comment>
<evidence type="ECO:0000256" key="1">
    <source>
        <dbReference type="SAM" id="SignalP"/>
    </source>
</evidence>
<dbReference type="RefSeq" id="WP_102361002.1">
    <property type="nucleotide sequence ID" value="NZ_MCWT02000002.1"/>
</dbReference>
<accession>A0A855ILM2</accession>
<dbReference type="Proteomes" id="UP000235554">
    <property type="component" value="Unassembled WGS sequence"/>
</dbReference>
<evidence type="ECO:0000313" key="2">
    <source>
        <dbReference type="EMBL" id="PMM54645.1"/>
    </source>
</evidence>
<dbReference type="Pfam" id="PF03382">
    <property type="entry name" value="DUF285"/>
    <property type="match status" value="1"/>
</dbReference>
<sequence length="147" mass="16779">MKLCSIIYTCALLILSCSQALANEPETVTCESNKPGTVMVLEDELFVVVNNKLIRNSDYWQNFLDGNIQLCTTHVTDMSDLFAKDKYFNQDISRWDTSHVTNMNRMFFGAKRFDQDLIFWGVERVSSHTDFAKGSGLSKDNLPTFSQ</sequence>
<dbReference type="AlphaFoldDB" id="A0A855ILM2"/>
<dbReference type="InterPro" id="IPR005046">
    <property type="entry name" value="DUF285"/>
</dbReference>